<organism evidence="1 2">
    <name type="scientific">Taxus chinensis</name>
    <name type="common">Chinese yew</name>
    <name type="synonym">Taxus wallichiana var. chinensis</name>
    <dbReference type="NCBI Taxonomy" id="29808"/>
    <lineage>
        <taxon>Eukaryota</taxon>
        <taxon>Viridiplantae</taxon>
        <taxon>Streptophyta</taxon>
        <taxon>Embryophyta</taxon>
        <taxon>Tracheophyta</taxon>
        <taxon>Spermatophyta</taxon>
        <taxon>Pinopsida</taxon>
        <taxon>Pinidae</taxon>
        <taxon>Conifers II</taxon>
        <taxon>Cupressales</taxon>
        <taxon>Taxaceae</taxon>
        <taxon>Taxus</taxon>
    </lineage>
</organism>
<gene>
    <name evidence="1" type="ORF">KI387_030979</name>
</gene>
<evidence type="ECO:0000313" key="1">
    <source>
        <dbReference type="EMBL" id="KAH9299297.1"/>
    </source>
</evidence>
<evidence type="ECO:0000313" key="2">
    <source>
        <dbReference type="Proteomes" id="UP000824469"/>
    </source>
</evidence>
<reference evidence="1 2" key="1">
    <citation type="journal article" date="2021" name="Nat. Plants">
        <title>The Taxus genome provides insights into paclitaxel biosynthesis.</title>
        <authorList>
            <person name="Xiong X."/>
            <person name="Gou J."/>
            <person name="Liao Q."/>
            <person name="Li Y."/>
            <person name="Zhou Q."/>
            <person name="Bi G."/>
            <person name="Li C."/>
            <person name="Du R."/>
            <person name="Wang X."/>
            <person name="Sun T."/>
            <person name="Guo L."/>
            <person name="Liang H."/>
            <person name="Lu P."/>
            <person name="Wu Y."/>
            <person name="Zhang Z."/>
            <person name="Ro D.K."/>
            <person name="Shang Y."/>
            <person name="Huang S."/>
            <person name="Yan J."/>
        </authorList>
    </citation>
    <scope>NUCLEOTIDE SEQUENCE [LARGE SCALE GENOMIC DNA]</scope>
    <source>
        <strain evidence="1">Ta-2019</strain>
    </source>
</reference>
<comment type="caution">
    <text evidence="1">The sequence shown here is derived from an EMBL/GenBank/DDBJ whole genome shotgun (WGS) entry which is preliminary data.</text>
</comment>
<dbReference type="Proteomes" id="UP000824469">
    <property type="component" value="Unassembled WGS sequence"/>
</dbReference>
<sequence>MISSSDNASDISSSSINDRYVSFPNMIRFQLGKRKKELLAREADENVFSNGDKTRIGGNLTPIQRKKTKLLQMSPGESLHPNENVQFYNTNTRVQDEIQLKRSDEERESSVSGEKINVGGSLEMLVDAIQVIEYQRLHTSVGLQGPGKDLISVLPENIIQGINSVERPNLQNQQVWAIGGLEAAKELPLATQPWDDEHNPKGILKAVDIDADGRAMRQTRSKEGWLPTLPSKYSDSVLQPWKKVTRKVPRY</sequence>
<proteinExistence type="predicted"/>
<keyword evidence="2" id="KW-1185">Reference proteome</keyword>
<protein>
    <submittedName>
        <fullName evidence="1">Uncharacterized protein</fullName>
    </submittedName>
</protein>
<dbReference type="OMA" id="VMNTQIY"/>
<name>A0AA38CFI0_TAXCH</name>
<dbReference type="AlphaFoldDB" id="A0AA38CFI0"/>
<accession>A0AA38CFI0</accession>
<dbReference type="EMBL" id="JAHRHJ020000010">
    <property type="protein sequence ID" value="KAH9299297.1"/>
    <property type="molecule type" value="Genomic_DNA"/>
</dbReference>